<evidence type="ECO:0000313" key="3">
    <source>
        <dbReference type="EMBL" id="ADJ62278.1"/>
    </source>
</evidence>
<dbReference type="EMBL" id="CP002039">
    <property type="protein sequence ID" value="ADJ62278.1"/>
    <property type="molecule type" value="Genomic_DNA"/>
</dbReference>
<dbReference type="InterPro" id="IPR016039">
    <property type="entry name" value="Thiolase-like"/>
</dbReference>
<protein>
    <recommendedName>
        <fullName evidence="5">Transmembrane protein</fullName>
    </recommendedName>
</protein>
<name>D8IZF8_HERSS</name>
<reference evidence="3 4" key="1">
    <citation type="submission" date="2010-04" db="EMBL/GenBank/DDBJ databases">
        <title>The genome of Herbaspirillum seropedicae SmR1, an endophytic, nitrogen-fixing, plant-growth promoting beta-Proteobacteria.</title>
        <authorList>
            <person name="Pedrosa F.O."/>
            <person name="Monteiro R.A."/>
            <person name="Wassem R."/>
            <person name="Cruz L.M."/>
            <person name="Ayub R.A."/>
            <person name="Colauto N.B."/>
            <person name="Fernandez M.A."/>
            <person name="Fungaro M.H.P."/>
            <person name="Grisard E.C."/>
            <person name="Hungria M."/>
            <person name="Madeira H.M.F."/>
            <person name="Nodari R.O."/>
            <person name="Osaku C.A."/>
            <person name="Petzl-Erler M.L."/>
            <person name="Terenzi H."/>
            <person name="Vieira L.G.E."/>
            <person name="Almeida M.I.M."/>
            <person name="Alves L.R."/>
            <person name="Arantes O.M.N."/>
            <person name="Balsanelli E."/>
            <person name="Barcellos F.G."/>
            <person name="Baura V.A."/>
            <person name="Binde D.R."/>
            <person name="Campo R.J."/>
            <person name="Chubatsu L.S."/>
            <person name="Chueire L.M.O."/>
            <person name="Ciferri R.R."/>
            <person name="Correa L.C."/>
            <person name="da Conceicao Silva J.L."/>
            <person name="Dabul A.N.G."/>
            <person name="Dambros B.P."/>
            <person name="Faoro H."/>
            <person name="Favetti A."/>
            <person name="Friedermann G."/>
            <person name="Furlaneto M.C."/>
            <person name="Gasques L.S."/>
            <person name="Gimenes C.C.T."/>
            <person name="Gioppo N.M.R."/>
            <person name="Glienke-Blanco C."/>
            <person name="Godoy L.P."/>
            <person name="Guerra M.P."/>
            <person name="Karp S."/>
            <person name="Kava-Cordeiro V."/>
            <person name="Margarido V.P."/>
            <person name="Mathioni S.M."/>
            <person name="Menck-Soares M.A."/>
            <person name="Murace N.K."/>
            <person name="Nicolas M.F."/>
            <person name="Oliveira C.E.C."/>
            <person name="Pagnan N.A.B."/>
            <person name="Pamphile J.A."/>
            <person name="Patussi E.V."/>
            <person name="Pereira L.F.P."/>
            <person name="Pereira-Ferrari L."/>
            <person name="Pinto F.G.S."/>
            <person name="Precoma C."/>
            <person name="Prioli A.J."/>
            <person name="Prioli S.M.A.P."/>
            <person name="Raittz R.T."/>
            <person name="Ramos H.J.O."/>
            <person name="Ribeiro E.M.S.F."/>
            <person name="Rigo L.U."/>
            <person name="Rocha C.L.M.S.C."/>
            <person name="Rocha S.N."/>
            <person name="Santos K."/>
            <person name="Satori D."/>
            <person name="Silva A.G."/>
            <person name="Simao R.C.G."/>
            <person name="Soares M.A.M."/>
            <person name="Souza E.M."/>
            <person name="Steffens M.B.R."/>
            <person name="Steindel M."/>
            <person name="Tadra-Sfeir M.Z."/>
            <person name="Takahashi E.K."/>
            <person name="Torres R.A."/>
            <person name="Valle J.S."/>
            <person name="Vernal J.I."/>
            <person name="Vilas-Boas L.A."/>
            <person name="Watanabe M.A.E."/>
            <person name="Weiss V.A."/>
            <person name="Yates M.A."/>
            <person name="Souza E.M."/>
        </authorList>
    </citation>
    <scope>NUCLEOTIDE SEQUENCE [LARGE SCALE GENOMIC DNA]</scope>
    <source>
        <strain evidence="3 4">SmR1</strain>
    </source>
</reference>
<keyword evidence="4" id="KW-1185">Reference proteome</keyword>
<feature type="transmembrane region" description="Helical" evidence="2">
    <location>
        <begin position="40"/>
        <end position="58"/>
    </location>
</feature>
<sequence length="508" mass="53608">MLMGTWIKRSLFVCAIFAVTWVMFIAYWSGSNHMPDISDVILFLLVLPVCFLLLVWGVRKLRLSLAAAAAARQAAAAQTPAPEAPATPAHHVERHWTLVIAASALRSPQGDDAATLLSQLQKQDARLDLDPELTDRQGFPILAGRIGALDVEGAQSDYLAWLEAQSPEAAQAPTLATGHLRTLALAADITRELGQRLLAHPFLTQYLEAPAHQREAVGLPQVHLLALLPARWEGAQRLQAAQWLGDLLAQEGWPREKITVLPVIAGESVHPMLHLDRLIATSRDVNAKQPTSQLTSPYLAVAVAAESSLDDAIVEEWETQQQLLCSSANTGKSPGEGAAGLILADATQAIALGADTLVLLHRAAVGRKDKSADAPGRIEGEFLSRLVQGALQDAGVAPAAIGLLATDSDYRGSRTEEIMKMGYDSLPEIDLGSQCVKLGAGCGAAGAATVMSALVLAHSASEALGQAALCVSNDHAHERAAMVVRPQDSPSTVSTPTPEATAAPAATA</sequence>
<evidence type="ECO:0000256" key="1">
    <source>
        <dbReference type="SAM" id="MobiDB-lite"/>
    </source>
</evidence>
<feature type="region of interest" description="Disordered" evidence="1">
    <location>
        <begin position="484"/>
        <end position="508"/>
    </location>
</feature>
<keyword evidence="2" id="KW-0812">Transmembrane</keyword>
<evidence type="ECO:0000256" key="2">
    <source>
        <dbReference type="SAM" id="Phobius"/>
    </source>
</evidence>
<feature type="transmembrane region" description="Helical" evidence="2">
    <location>
        <begin position="12"/>
        <end position="28"/>
    </location>
</feature>
<dbReference type="SUPFAM" id="SSF53901">
    <property type="entry name" value="Thiolase-like"/>
    <property type="match status" value="1"/>
</dbReference>
<evidence type="ECO:0000313" key="4">
    <source>
        <dbReference type="Proteomes" id="UP000000329"/>
    </source>
</evidence>
<dbReference type="AlphaFoldDB" id="D8IZF8"/>
<proteinExistence type="predicted"/>
<keyword evidence="2" id="KW-1133">Transmembrane helix</keyword>
<organism evidence="3 4">
    <name type="scientific">Herbaspirillum seropedicae (strain SmR1)</name>
    <dbReference type="NCBI Taxonomy" id="757424"/>
    <lineage>
        <taxon>Bacteria</taxon>
        <taxon>Pseudomonadati</taxon>
        <taxon>Pseudomonadota</taxon>
        <taxon>Betaproteobacteria</taxon>
        <taxon>Burkholderiales</taxon>
        <taxon>Oxalobacteraceae</taxon>
        <taxon>Herbaspirillum</taxon>
    </lineage>
</organism>
<gene>
    <name evidence="3" type="ordered locus">Hsero_0759</name>
</gene>
<dbReference type="eggNOG" id="COG0304">
    <property type="taxonomic scope" value="Bacteria"/>
</dbReference>
<keyword evidence="2" id="KW-0472">Membrane</keyword>
<evidence type="ECO:0008006" key="5">
    <source>
        <dbReference type="Google" id="ProtNLM"/>
    </source>
</evidence>
<dbReference type="HOGENOM" id="CLU_042410_0_0_4"/>
<dbReference type="Proteomes" id="UP000000329">
    <property type="component" value="Chromosome"/>
</dbReference>
<dbReference type="KEGG" id="hse:Hsero_0759"/>
<feature type="compositionally biased region" description="Low complexity" evidence="1">
    <location>
        <begin position="489"/>
        <end position="508"/>
    </location>
</feature>
<accession>D8IZF8</accession>
<dbReference type="STRING" id="757424.Hsero_0759"/>
<dbReference type="GO" id="GO:0016746">
    <property type="term" value="F:acyltransferase activity"/>
    <property type="evidence" value="ECO:0007669"/>
    <property type="project" value="InterPro"/>
</dbReference>